<organism evidence="1 2">
    <name type="scientific">Eisenbergiella tayi</name>
    <dbReference type="NCBI Taxonomy" id="1432052"/>
    <lineage>
        <taxon>Bacteria</taxon>
        <taxon>Bacillati</taxon>
        <taxon>Bacillota</taxon>
        <taxon>Clostridia</taxon>
        <taxon>Lachnospirales</taxon>
        <taxon>Lachnospiraceae</taxon>
        <taxon>Eisenbergiella</taxon>
    </lineage>
</organism>
<sequence>MSYDLMVFERTKAPTTKKEFMAWYEKQTEWEEEHDYQTISVSSPALQNWFMEMKEKFPPMNGEYAPNDDALDEDENLELHMVDYSIGYNVIYAAFSWSVADEAYELMRSLAQKHKVGFFDVSGDDGDIILPDGIMIK</sequence>
<gene>
    <name evidence="1" type="ORF">BEH84_05006</name>
</gene>
<accession>A0A1E3AM91</accession>
<dbReference type="RefSeq" id="WP_025486817.1">
    <property type="nucleotide sequence ID" value="NZ_MCGI01000005.1"/>
</dbReference>
<dbReference type="EMBL" id="MCGI01000005">
    <property type="protein sequence ID" value="ODM09256.1"/>
    <property type="molecule type" value="Genomic_DNA"/>
</dbReference>
<dbReference type="AlphaFoldDB" id="A0A1E3AM91"/>
<reference evidence="1 2" key="1">
    <citation type="submission" date="2016-07" db="EMBL/GenBank/DDBJ databases">
        <title>Characterization of isolates of Eisenbergiella tayi derived from blood cultures, using whole genome sequencing.</title>
        <authorList>
            <person name="Burdz T."/>
            <person name="Wiebe D."/>
            <person name="Huynh C."/>
            <person name="Bernard K."/>
        </authorList>
    </citation>
    <scope>NUCLEOTIDE SEQUENCE [LARGE SCALE GENOMIC DNA]</scope>
    <source>
        <strain evidence="1 2">NML 120489</strain>
    </source>
</reference>
<proteinExistence type="predicted"/>
<protein>
    <submittedName>
        <fullName evidence="1">Uncharacterized protein</fullName>
    </submittedName>
</protein>
<comment type="caution">
    <text evidence="1">The sequence shown here is derived from an EMBL/GenBank/DDBJ whole genome shotgun (WGS) entry which is preliminary data.</text>
</comment>
<name>A0A1E3AM91_9FIRM</name>
<evidence type="ECO:0000313" key="1">
    <source>
        <dbReference type="EMBL" id="ODM09256.1"/>
    </source>
</evidence>
<evidence type="ECO:0000313" key="2">
    <source>
        <dbReference type="Proteomes" id="UP000095003"/>
    </source>
</evidence>
<dbReference type="PATRIC" id="fig|1432052.3.peg.5544"/>
<dbReference type="Proteomes" id="UP000095003">
    <property type="component" value="Unassembled WGS sequence"/>
</dbReference>